<dbReference type="InterPro" id="IPR051776">
    <property type="entry name" value="Integrator_subunit_12"/>
</dbReference>
<accession>A0A9X0CZE9</accession>
<keyword evidence="7" id="KW-0539">Nucleus</keyword>
<dbReference type="CDD" id="cd15501">
    <property type="entry name" value="PHD_Int12"/>
    <property type="match status" value="1"/>
</dbReference>
<dbReference type="FunFam" id="3.30.40.10:FF:000101">
    <property type="entry name" value="Integrator complex subunit 12"/>
    <property type="match status" value="1"/>
</dbReference>
<dbReference type="GO" id="GO:0008270">
    <property type="term" value="F:zinc ion binding"/>
    <property type="evidence" value="ECO:0007669"/>
    <property type="project" value="UniProtKB-KW"/>
</dbReference>
<keyword evidence="12" id="KW-1185">Reference proteome</keyword>
<dbReference type="InterPro" id="IPR039054">
    <property type="entry name" value="Int12_PHD"/>
</dbReference>
<dbReference type="Proteomes" id="UP001163046">
    <property type="component" value="Unassembled WGS sequence"/>
</dbReference>
<evidence type="ECO:0000256" key="9">
    <source>
        <dbReference type="SAM" id="MobiDB-lite"/>
    </source>
</evidence>
<dbReference type="PANTHER" id="PTHR13415:SF2">
    <property type="entry name" value="INTEGRATOR COMPLEX SUBUNIT 12"/>
    <property type="match status" value="1"/>
</dbReference>
<dbReference type="PANTHER" id="PTHR13415">
    <property type="entry name" value="NUCLEAR FACTOR-RELATED"/>
    <property type="match status" value="1"/>
</dbReference>
<gene>
    <name evidence="11" type="primary">INTS12</name>
    <name evidence="11" type="ORF">OS493_004811</name>
</gene>
<dbReference type="SMART" id="SM00249">
    <property type="entry name" value="PHD"/>
    <property type="match status" value="1"/>
</dbReference>
<protein>
    <recommendedName>
        <fullName evidence="3">Integrator complex subunit 12</fullName>
    </recommendedName>
</protein>
<sequence>MAAVSSSVEIDPVFIKALKLLHSRHPDSLDQLRVLRDDVIRQHNQQVPTSTKVRDTSTNCYHRLNIPGISWSSASGPAWGSGKNPRKSNQGFTLKEDQAKLTEKKQHDTETKQAVPVKTEQISNFDVEELETLEVGSSLIETVELSSSSFLDHSAAKKAKLQFDVEDVLDEGDLESPSALHPVVDELTIDWGSVCGICYREESKILGNQLVECHECHSLYHQRCHEPRVMDSEVNDPRHVWYCVQCVRRMREMATSASPKSRPTEFATFSKSQSSSSRPTPLAPFKRPSINDTKPVSSPTMHQSFAIPALSTASSSSSAGTSKSSTGSASSSSQNVAMQSALKRLQMVKKKAQQRVFNHQQIRIPRR</sequence>
<dbReference type="InterPro" id="IPR011011">
    <property type="entry name" value="Znf_FYVE_PHD"/>
</dbReference>
<dbReference type="GO" id="GO:0160232">
    <property type="term" value="C:INTAC complex"/>
    <property type="evidence" value="ECO:0007669"/>
    <property type="project" value="UniProtKB-ARBA"/>
</dbReference>
<keyword evidence="6" id="KW-0862">Zinc</keyword>
<keyword evidence="5 8" id="KW-0863">Zinc-finger</keyword>
<dbReference type="Gene3D" id="3.30.40.10">
    <property type="entry name" value="Zinc/RING finger domain, C3HC4 (zinc finger)"/>
    <property type="match status" value="1"/>
</dbReference>
<feature type="compositionally biased region" description="Polar residues" evidence="9">
    <location>
        <begin position="290"/>
        <end position="303"/>
    </location>
</feature>
<name>A0A9X0CZE9_9CNID</name>
<evidence type="ECO:0000313" key="12">
    <source>
        <dbReference type="Proteomes" id="UP001163046"/>
    </source>
</evidence>
<reference evidence="11" key="1">
    <citation type="submission" date="2023-01" db="EMBL/GenBank/DDBJ databases">
        <title>Genome assembly of the deep-sea coral Lophelia pertusa.</title>
        <authorList>
            <person name="Herrera S."/>
            <person name="Cordes E."/>
        </authorList>
    </citation>
    <scope>NUCLEOTIDE SEQUENCE</scope>
    <source>
        <strain evidence="11">USNM1676648</strain>
        <tissue evidence="11">Polyp</tissue>
    </source>
</reference>
<evidence type="ECO:0000256" key="4">
    <source>
        <dbReference type="ARBA" id="ARBA00022723"/>
    </source>
</evidence>
<dbReference type="SUPFAM" id="SSF57903">
    <property type="entry name" value="FYVE/PHD zinc finger"/>
    <property type="match status" value="1"/>
</dbReference>
<evidence type="ECO:0000256" key="1">
    <source>
        <dbReference type="ARBA" id="ARBA00004123"/>
    </source>
</evidence>
<dbReference type="GO" id="GO:0032039">
    <property type="term" value="C:integrator complex"/>
    <property type="evidence" value="ECO:0007669"/>
    <property type="project" value="UniProtKB-ARBA"/>
</dbReference>
<dbReference type="PROSITE" id="PS50016">
    <property type="entry name" value="ZF_PHD_2"/>
    <property type="match status" value="1"/>
</dbReference>
<dbReference type="GO" id="GO:0160240">
    <property type="term" value="P:RNA polymerase II transcription initiation surveillance"/>
    <property type="evidence" value="ECO:0007669"/>
    <property type="project" value="UniProtKB-ARBA"/>
</dbReference>
<dbReference type="PROSITE" id="PS01359">
    <property type="entry name" value="ZF_PHD_1"/>
    <property type="match status" value="1"/>
</dbReference>
<feature type="region of interest" description="Disordered" evidence="9">
    <location>
        <begin position="254"/>
        <end position="367"/>
    </location>
</feature>
<comment type="caution">
    <text evidence="11">The sequence shown here is derived from an EMBL/GenBank/DDBJ whole genome shotgun (WGS) entry which is preliminary data.</text>
</comment>
<comment type="similarity">
    <text evidence="2">Belongs to the Integrator subunit 12 family.</text>
</comment>
<feature type="compositionally biased region" description="Low complexity" evidence="9">
    <location>
        <begin position="311"/>
        <end position="333"/>
    </location>
</feature>
<dbReference type="AlphaFoldDB" id="A0A9X0CZE9"/>
<dbReference type="Pfam" id="PF00628">
    <property type="entry name" value="PHD"/>
    <property type="match status" value="1"/>
</dbReference>
<evidence type="ECO:0000259" key="10">
    <source>
        <dbReference type="PROSITE" id="PS50016"/>
    </source>
</evidence>
<evidence type="ECO:0000256" key="5">
    <source>
        <dbReference type="ARBA" id="ARBA00022771"/>
    </source>
</evidence>
<evidence type="ECO:0000256" key="7">
    <source>
        <dbReference type="ARBA" id="ARBA00023242"/>
    </source>
</evidence>
<evidence type="ECO:0000313" key="11">
    <source>
        <dbReference type="EMBL" id="KAJ7381210.1"/>
    </source>
</evidence>
<dbReference type="InterPro" id="IPR019787">
    <property type="entry name" value="Znf_PHD-finger"/>
</dbReference>
<evidence type="ECO:0000256" key="3">
    <source>
        <dbReference type="ARBA" id="ARBA00016814"/>
    </source>
</evidence>
<evidence type="ECO:0000256" key="6">
    <source>
        <dbReference type="ARBA" id="ARBA00022833"/>
    </source>
</evidence>
<dbReference type="OrthoDB" id="5846437at2759"/>
<organism evidence="11 12">
    <name type="scientific">Desmophyllum pertusum</name>
    <dbReference type="NCBI Taxonomy" id="174260"/>
    <lineage>
        <taxon>Eukaryota</taxon>
        <taxon>Metazoa</taxon>
        <taxon>Cnidaria</taxon>
        <taxon>Anthozoa</taxon>
        <taxon>Hexacorallia</taxon>
        <taxon>Scleractinia</taxon>
        <taxon>Caryophylliina</taxon>
        <taxon>Caryophylliidae</taxon>
        <taxon>Desmophyllum</taxon>
    </lineage>
</organism>
<dbReference type="GO" id="GO:0034472">
    <property type="term" value="P:snRNA 3'-end processing"/>
    <property type="evidence" value="ECO:0007669"/>
    <property type="project" value="TreeGrafter"/>
</dbReference>
<evidence type="ECO:0000256" key="8">
    <source>
        <dbReference type="PROSITE-ProRule" id="PRU00146"/>
    </source>
</evidence>
<comment type="subcellular location">
    <subcellularLocation>
        <location evidence="1">Nucleus</location>
    </subcellularLocation>
</comment>
<evidence type="ECO:0000256" key="2">
    <source>
        <dbReference type="ARBA" id="ARBA00006009"/>
    </source>
</evidence>
<proteinExistence type="inferred from homology"/>
<keyword evidence="4" id="KW-0479">Metal-binding</keyword>
<dbReference type="InterPro" id="IPR019786">
    <property type="entry name" value="Zinc_finger_PHD-type_CS"/>
</dbReference>
<dbReference type="EMBL" id="MU826351">
    <property type="protein sequence ID" value="KAJ7381210.1"/>
    <property type="molecule type" value="Genomic_DNA"/>
</dbReference>
<feature type="domain" description="PHD-type" evidence="10">
    <location>
        <begin position="192"/>
        <end position="249"/>
    </location>
</feature>
<dbReference type="InterPro" id="IPR013083">
    <property type="entry name" value="Znf_RING/FYVE/PHD"/>
</dbReference>
<dbReference type="InterPro" id="IPR001965">
    <property type="entry name" value="Znf_PHD"/>
</dbReference>